<gene>
    <name evidence="4" type="ORF">ACFQIC_02290</name>
</gene>
<dbReference type="InterPro" id="IPR029063">
    <property type="entry name" value="SAM-dependent_MTases_sf"/>
</dbReference>
<keyword evidence="1 4" id="KW-0489">Methyltransferase</keyword>
<evidence type="ECO:0000259" key="3">
    <source>
        <dbReference type="Pfam" id="PF13649"/>
    </source>
</evidence>
<dbReference type="EMBL" id="JBHSZV010000004">
    <property type="protein sequence ID" value="MFC7060700.1"/>
    <property type="molecule type" value="Genomic_DNA"/>
</dbReference>
<dbReference type="RefSeq" id="WP_204706881.1">
    <property type="nucleotide sequence ID" value="NZ_JBHSZV010000004.1"/>
</dbReference>
<proteinExistence type="predicted"/>
<dbReference type="GO" id="GO:0032259">
    <property type="term" value="P:methylation"/>
    <property type="evidence" value="ECO:0007669"/>
    <property type="project" value="UniProtKB-KW"/>
</dbReference>
<dbReference type="Gene3D" id="2.20.25.110">
    <property type="entry name" value="S-adenosyl-L-methionine-dependent methyltransferases"/>
    <property type="match status" value="1"/>
</dbReference>
<dbReference type="PANTHER" id="PTHR43861:SF1">
    <property type="entry name" value="TRANS-ACONITATE 2-METHYLTRANSFERASE"/>
    <property type="match status" value="1"/>
</dbReference>
<dbReference type="GO" id="GO:0008168">
    <property type="term" value="F:methyltransferase activity"/>
    <property type="evidence" value="ECO:0007669"/>
    <property type="project" value="UniProtKB-KW"/>
</dbReference>
<dbReference type="CDD" id="cd02440">
    <property type="entry name" value="AdoMet_MTases"/>
    <property type="match status" value="1"/>
</dbReference>
<keyword evidence="2" id="KW-0808">Transferase</keyword>
<dbReference type="Pfam" id="PF13649">
    <property type="entry name" value="Methyltransf_25"/>
    <property type="match status" value="1"/>
</dbReference>
<sequence length="242" mass="28151">MSYQQMAEVYDELMKDAPYDQWVAWTKHMIEKYGPRTQQMLDLGCGTGEITTRLSADFQLTGVDLSAEMLSVASSKERSDQVRWLRQDIAQLEGLYGFDCVISYCDVINYITDESQLTSVFSHVNTALNDQGLFMFDVHSVDHILENLYGQTFAEVYDELSYIWFCDPNETEFSITHDLTFFLQKGNLYDRFDETHYQKGYPIDVLKKLLKQTGFVIERISSDFSCDESYEGNRIFFVCRKV</sequence>
<evidence type="ECO:0000256" key="2">
    <source>
        <dbReference type="ARBA" id="ARBA00022679"/>
    </source>
</evidence>
<evidence type="ECO:0000256" key="1">
    <source>
        <dbReference type="ARBA" id="ARBA00022603"/>
    </source>
</evidence>
<dbReference type="PANTHER" id="PTHR43861">
    <property type="entry name" value="TRANS-ACONITATE 2-METHYLTRANSFERASE-RELATED"/>
    <property type="match status" value="1"/>
</dbReference>
<protein>
    <submittedName>
        <fullName evidence="4">Class I SAM-dependent DNA methyltransferase</fullName>
    </submittedName>
</protein>
<evidence type="ECO:0000313" key="5">
    <source>
        <dbReference type="Proteomes" id="UP001596410"/>
    </source>
</evidence>
<dbReference type="Proteomes" id="UP001596410">
    <property type="component" value="Unassembled WGS sequence"/>
</dbReference>
<accession>A0ABW2EEI7</accession>
<dbReference type="SUPFAM" id="SSF53335">
    <property type="entry name" value="S-adenosyl-L-methionine-dependent methyltransferases"/>
    <property type="match status" value="1"/>
</dbReference>
<name>A0ABW2EEI7_9BACI</name>
<reference evidence="5" key="1">
    <citation type="journal article" date="2019" name="Int. J. Syst. Evol. Microbiol.">
        <title>The Global Catalogue of Microorganisms (GCM) 10K type strain sequencing project: providing services to taxonomists for standard genome sequencing and annotation.</title>
        <authorList>
            <consortium name="The Broad Institute Genomics Platform"/>
            <consortium name="The Broad Institute Genome Sequencing Center for Infectious Disease"/>
            <person name="Wu L."/>
            <person name="Ma J."/>
        </authorList>
    </citation>
    <scope>NUCLEOTIDE SEQUENCE [LARGE SCALE GENOMIC DNA]</scope>
    <source>
        <strain evidence="5">CGMCC 4.1621</strain>
    </source>
</reference>
<dbReference type="InterPro" id="IPR041698">
    <property type="entry name" value="Methyltransf_25"/>
</dbReference>
<organism evidence="4 5">
    <name type="scientific">Halobacillus seohaensis</name>
    <dbReference type="NCBI Taxonomy" id="447421"/>
    <lineage>
        <taxon>Bacteria</taxon>
        <taxon>Bacillati</taxon>
        <taxon>Bacillota</taxon>
        <taxon>Bacilli</taxon>
        <taxon>Bacillales</taxon>
        <taxon>Bacillaceae</taxon>
        <taxon>Halobacillus</taxon>
    </lineage>
</organism>
<keyword evidence="5" id="KW-1185">Reference proteome</keyword>
<comment type="caution">
    <text evidence="4">The sequence shown here is derived from an EMBL/GenBank/DDBJ whole genome shotgun (WGS) entry which is preliminary data.</text>
</comment>
<evidence type="ECO:0000313" key="4">
    <source>
        <dbReference type="EMBL" id="MFC7060700.1"/>
    </source>
</evidence>
<dbReference type="Gene3D" id="3.40.50.150">
    <property type="entry name" value="Vaccinia Virus protein VP39"/>
    <property type="match status" value="1"/>
</dbReference>
<feature type="domain" description="Methyltransferase" evidence="3">
    <location>
        <begin position="41"/>
        <end position="132"/>
    </location>
</feature>